<dbReference type="PANTHER" id="PTHR45947">
    <property type="entry name" value="SULFOQUINOVOSYL TRANSFERASE SQD2"/>
    <property type="match status" value="1"/>
</dbReference>
<keyword evidence="3" id="KW-0808">Transferase</keyword>
<dbReference type="Pfam" id="PF13439">
    <property type="entry name" value="Glyco_transf_4"/>
    <property type="match status" value="1"/>
</dbReference>
<dbReference type="AlphaFoldDB" id="A0A538SP13"/>
<organism evidence="3 4">
    <name type="scientific">Eiseniibacteriota bacterium</name>
    <dbReference type="NCBI Taxonomy" id="2212470"/>
    <lineage>
        <taxon>Bacteria</taxon>
        <taxon>Candidatus Eiseniibacteriota</taxon>
    </lineage>
</organism>
<accession>A0A538SP13</accession>
<sequence>MTRAFSWNEKLLNGNREGILEANRQNLARAIRRFGRIDLIHGHVSYPAGWVAMRLCEETRLPYVVTEHMGPFPLQVYESPNGSLKSFIRLPLLRADARIAVSPALCDRVASFGIPRPEYVPNVIDERLYTIGADEPASRFTFFTLGGMQPVKGFPDLLQAISQFVRGLSAEDRARVEFRLGGYGPYLRAYQDQCRRLDLDPWVVWLGFLSREEARREFHRCHCYALASHHESFGVVLVEAMASGKPVIATRCGGPDALVTPENGILVEVGRPDQLAEAMKAMFHGEKQYDPRLIRETCLREFSRGVVVKRLEQIYLRTLQPTDGARPVPGR</sequence>
<evidence type="ECO:0000313" key="4">
    <source>
        <dbReference type="Proteomes" id="UP000320184"/>
    </source>
</evidence>
<gene>
    <name evidence="3" type="ORF">E6K73_01780</name>
</gene>
<evidence type="ECO:0000259" key="2">
    <source>
        <dbReference type="Pfam" id="PF13439"/>
    </source>
</evidence>
<name>A0A538SP13_UNCEI</name>
<dbReference type="InterPro" id="IPR001296">
    <property type="entry name" value="Glyco_trans_1"/>
</dbReference>
<feature type="domain" description="Glycosyl transferase family 1" evidence="1">
    <location>
        <begin position="138"/>
        <end position="289"/>
    </location>
</feature>
<dbReference type="Gene3D" id="3.40.50.2000">
    <property type="entry name" value="Glycogen Phosphorylase B"/>
    <property type="match status" value="2"/>
</dbReference>
<feature type="domain" description="Glycosyltransferase subfamily 4-like N-terminal" evidence="2">
    <location>
        <begin position="22"/>
        <end position="126"/>
    </location>
</feature>
<dbReference type="EMBL" id="VBOT01000022">
    <property type="protein sequence ID" value="TMQ53114.1"/>
    <property type="molecule type" value="Genomic_DNA"/>
</dbReference>
<dbReference type="Proteomes" id="UP000320184">
    <property type="component" value="Unassembled WGS sequence"/>
</dbReference>
<evidence type="ECO:0000313" key="3">
    <source>
        <dbReference type="EMBL" id="TMQ53114.1"/>
    </source>
</evidence>
<dbReference type="GO" id="GO:0016757">
    <property type="term" value="F:glycosyltransferase activity"/>
    <property type="evidence" value="ECO:0007669"/>
    <property type="project" value="TreeGrafter"/>
</dbReference>
<reference evidence="3 4" key="1">
    <citation type="journal article" date="2019" name="Nat. Microbiol.">
        <title>Mediterranean grassland soil C-N compound turnover is dependent on rainfall and depth, and is mediated by genomically divergent microorganisms.</title>
        <authorList>
            <person name="Diamond S."/>
            <person name="Andeer P.F."/>
            <person name="Li Z."/>
            <person name="Crits-Christoph A."/>
            <person name="Burstein D."/>
            <person name="Anantharaman K."/>
            <person name="Lane K.R."/>
            <person name="Thomas B.C."/>
            <person name="Pan C."/>
            <person name="Northen T.R."/>
            <person name="Banfield J.F."/>
        </authorList>
    </citation>
    <scope>NUCLEOTIDE SEQUENCE [LARGE SCALE GENOMIC DNA]</scope>
    <source>
        <strain evidence="3">WS_3</strain>
    </source>
</reference>
<dbReference type="InterPro" id="IPR050194">
    <property type="entry name" value="Glycosyltransferase_grp1"/>
</dbReference>
<comment type="caution">
    <text evidence="3">The sequence shown here is derived from an EMBL/GenBank/DDBJ whole genome shotgun (WGS) entry which is preliminary data.</text>
</comment>
<evidence type="ECO:0000259" key="1">
    <source>
        <dbReference type="Pfam" id="PF00534"/>
    </source>
</evidence>
<dbReference type="Pfam" id="PF00534">
    <property type="entry name" value="Glycos_transf_1"/>
    <property type="match status" value="1"/>
</dbReference>
<protein>
    <submittedName>
        <fullName evidence="3">Glycosyltransferase family 4 protein</fullName>
    </submittedName>
</protein>
<dbReference type="InterPro" id="IPR028098">
    <property type="entry name" value="Glyco_trans_4-like_N"/>
</dbReference>
<dbReference type="PANTHER" id="PTHR45947:SF3">
    <property type="entry name" value="SULFOQUINOVOSYL TRANSFERASE SQD2"/>
    <property type="match status" value="1"/>
</dbReference>
<proteinExistence type="predicted"/>
<dbReference type="SUPFAM" id="SSF53756">
    <property type="entry name" value="UDP-Glycosyltransferase/glycogen phosphorylase"/>
    <property type="match status" value="1"/>
</dbReference>